<dbReference type="Proteomes" id="UP000583556">
    <property type="component" value="Unassembled WGS sequence"/>
</dbReference>
<dbReference type="SUPFAM" id="SSF53335">
    <property type="entry name" value="S-adenosyl-L-methionine-dependent methyltransferases"/>
    <property type="match status" value="1"/>
</dbReference>
<dbReference type="CDD" id="cd11644">
    <property type="entry name" value="Precorrin-6Y-MT"/>
    <property type="match status" value="1"/>
</dbReference>
<organism evidence="7 8">
    <name type="scientific">Novosphingobium olei</name>
    <dbReference type="NCBI Taxonomy" id="2728851"/>
    <lineage>
        <taxon>Bacteria</taxon>
        <taxon>Pseudomonadati</taxon>
        <taxon>Pseudomonadota</taxon>
        <taxon>Alphaproteobacteria</taxon>
        <taxon>Sphingomonadales</taxon>
        <taxon>Sphingomonadaceae</taxon>
        <taxon>Novosphingobium</taxon>
    </lineage>
</organism>
<dbReference type="AlphaFoldDB" id="A0A7Y0BSZ3"/>
<keyword evidence="4 7" id="KW-0808">Transferase</keyword>
<evidence type="ECO:0000256" key="2">
    <source>
        <dbReference type="ARBA" id="ARBA00022573"/>
    </source>
</evidence>
<sequence>MPCPARRRASALASVVPPRTRTFGMADPVPAGWLTIIGIGEDGLDGLSAASRAALADAELVMGPPRHLSLLPALTCPTIEWPAPFADGIARLLAHRGRRVIMLVSGDPFWFGGGSSVVKHLDRHEWKAHAAPSTFALAAAELGWALQDSMCLGLHAAPLQRLRPHLAPGRQIIALLRDGAAVADLAAYLTDLGFGPSRLHVMEALGGPRARVRHVRADAPPLRDVAHPVAVGIATAGEGEVLPVTSGLPDDLFASDGQITKRPIRALTLSALAPRAGETLWDIGAGSGSIGIEWLLSHPANAAIALEADPVRAARARVNAAALGVDRLRVIEARAPERLPDGPAPDAVFIGGGLSPALLEMLWARLPAGTRLVANAVTLESEAVLTHWQGAKGGSLLRVELADAAPIGSRHGWKARYPVVQWSVTL</sequence>
<comment type="caution">
    <text evidence="7">The sequence shown here is derived from an EMBL/GenBank/DDBJ whole genome shotgun (WGS) entry which is preliminary data.</text>
</comment>
<dbReference type="GO" id="GO:0032259">
    <property type="term" value="P:methylation"/>
    <property type="evidence" value="ECO:0007669"/>
    <property type="project" value="UniProtKB-KW"/>
</dbReference>
<dbReference type="InterPro" id="IPR012818">
    <property type="entry name" value="CbiE"/>
</dbReference>
<keyword evidence="5" id="KW-0949">S-adenosyl-L-methionine</keyword>
<dbReference type="InterPro" id="IPR035996">
    <property type="entry name" value="4pyrrol_Methylase_sf"/>
</dbReference>
<dbReference type="PANTHER" id="PTHR43182:SF1">
    <property type="entry name" value="COBALT-PRECORRIN-7 C(5)-METHYLTRANSFERASE"/>
    <property type="match status" value="1"/>
</dbReference>
<keyword evidence="3 7" id="KW-0489">Methyltransferase</keyword>
<dbReference type="GO" id="GO:0008276">
    <property type="term" value="F:protein methyltransferase activity"/>
    <property type="evidence" value="ECO:0007669"/>
    <property type="project" value="InterPro"/>
</dbReference>
<dbReference type="EMBL" id="JABBGM010000015">
    <property type="protein sequence ID" value="NML95981.1"/>
    <property type="molecule type" value="Genomic_DNA"/>
</dbReference>
<evidence type="ECO:0000259" key="6">
    <source>
        <dbReference type="Pfam" id="PF00590"/>
    </source>
</evidence>
<evidence type="ECO:0000313" key="7">
    <source>
        <dbReference type="EMBL" id="NML95981.1"/>
    </source>
</evidence>
<name>A0A7Y0BSZ3_9SPHN</name>
<dbReference type="PIRSF" id="PIRSF036428">
    <property type="entry name" value="CobL"/>
    <property type="match status" value="1"/>
</dbReference>
<dbReference type="InterPro" id="IPR006365">
    <property type="entry name" value="Cbl_synth_CobL"/>
</dbReference>
<dbReference type="PANTHER" id="PTHR43182">
    <property type="entry name" value="COBALT-PRECORRIN-6B C(15)-METHYLTRANSFERASE (DECARBOXYLATING)"/>
    <property type="match status" value="1"/>
</dbReference>
<feature type="domain" description="Tetrapyrrole methylase" evidence="6">
    <location>
        <begin position="34"/>
        <end position="216"/>
    </location>
</feature>
<dbReference type="UniPathway" id="UPA00148"/>
<dbReference type="InterPro" id="IPR014008">
    <property type="entry name" value="Cbl_synth_MTase_CbiT"/>
</dbReference>
<dbReference type="InterPro" id="IPR000878">
    <property type="entry name" value="4pyrrol_Mease"/>
</dbReference>
<evidence type="ECO:0000256" key="1">
    <source>
        <dbReference type="ARBA" id="ARBA00004953"/>
    </source>
</evidence>
<keyword evidence="2" id="KW-0169">Cobalamin biosynthesis</keyword>
<evidence type="ECO:0000256" key="3">
    <source>
        <dbReference type="ARBA" id="ARBA00022603"/>
    </source>
</evidence>
<dbReference type="Gene3D" id="3.40.1010.10">
    <property type="entry name" value="Cobalt-precorrin-4 Transmethylase, Domain 1"/>
    <property type="match status" value="1"/>
</dbReference>
<dbReference type="NCBIfam" id="TIGR02467">
    <property type="entry name" value="CbiE"/>
    <property type="match status" value="1"/>
</dbReference>
<proteinExistence type="predicted"/>
<dbReference type="InterPro" id="IPR050714">
    <property type="entry name" value="Cobalamin_biosynth_MTase"/>
</dbReference>
<comment type="pathway">
    <text evidence="1">Cofactor biosynthesis; adenosylcobalamin biosynthesis.</text>
</comment>
<dbReference type="NCBIfam" id="TIGR02469">
    <property type="entry name" value="CbiT"/>
    <property type="match status" value="1"/>
</dbReference>
<evidence type="ECO:0000313" key="8">
    <source>
        <dbReference type="Proteomes" id="UP000583556"/>
    </source>
</evidence>
<keyword evidence="8" id="KW-1185">Reference proteome</keyword>
<protein>
    <submittedName>
        <fullName evidence="7">Precorrin-6y C5,15-methyltransferase (Decarboxylating) subunit CbiE</fullName>
    </submittedName>
</protein>
<evidence type="ECO:0000256" key="5">
    <source>
        <dbReference type="ARBA" id="ARBA00022691"/>
    </source>
</evidence>
<dbReference type="SUPFAM" id="SSF53790">
    <property type="entry name" value="Tetrapyrrole methylase"/>
    <property type="match status" value="1"/>
</dbReference>
<dbReference type="Gene3D" id="3.40.50.150">
    <property type="entry name" value="Vaccinia Virus protein VP39"/>
    <property type="match status" value="1"/>
</dbReference>
<accession>A0A7Y0BSZ3</accession>
<dbReference type="Pfam" id="PF00590">
    <property type="entry name" value="TP_methylase"/>
    <property type="match status" value="1"/>
</dbReference>
<dbReference type="InterPro" id="IPR029063">
    <property type="entry name" value="SAM-dependent_MTases_sf"/>
</dbReference>
<evidence type="ECO:0000256" key="4">
    <source>
        <dbReference type="ARBA" id="ARBA00022679"/>
    </source>
</evidence>
<dbReference type="InterPro" id="IPR014777">
    <property type="entry name" value="4pyrrole_Mease_sub1"/>
</dbReference>
<dbReference type="GO" id="GO:0009236">
    <property type="term" value="P:cobalamin biosynthetic process"/>
    <property type="evidence" value="ECO:0007669"/>
    <property type="project" value="UniProtKB-UniPathway"/>
</dbReference>
<gene>
    <name evidence="7" type="primary">cbiE</name>
    <name evidence="7" type="ORF">HHL27_20120</name>
</gene>
<reference evidence="7 8" key="1">
    <citation type="submission" date="2020-04" db="EMBL/GenBank/DDBJ databases">
        <title>Novosphingobium sp. TW-4 isolated from soil.</title>
        <authorList>
            <person name="Dahal R.H."/>
            <person name="Chaudhary D.K."/>
        </authorList>
    </citation>
    <scope>NUCLEOTIDE SEQUENCE [LARGE SCALE GENOMIC DNA]</scope>
    <source>
        <strain evidence="7 8">TW-4</strain>
    </source>
</reference>